<dbReference type="EC" id="2.3.2.27" evidence="2"/>
<evidence type="ECO:0000256" key="9">
    <source>
        <dbReference type="PROSITE-ProRule" id="PRU00175"/>
    </source>
</evidence>
<dbReference type="SUPFAM" id="SSF57850">
    <property type="entry name" value="RING/U-box"/>
    <property type="match status" value="1"/>
</dbReference>
<evidence type="ECO:0000256" key="6">
    <source>
        <dbReference type="ARBA" id="ARBA00022833"/>
    </source>
</evidence>
<keyword evidence="3" id="KW-0808">Transferase</keyword>
<keyword evidence="5 9" id="KW-0863">Zinc-finger</keyword>
<keyword evidence="8" id="KW-0804">Transcription</keyword>
<proteinExistence type="predicted"/>
<dbReference type="PANTHER" id="PTHR46077:SF1">
    <property type="entry name" value="TOP1 BINDING ARGININE_SERINE RICH PROTEIN, E3 UBIQUITIN LIGASE"/>
    <property type="match status" value="1"/>
</dbReference>
<dbReference type="EMBL" id="GBEZ01009768">
    <property type="protein sequence ID" value="JAC75845.1"/>
    <property type="molecule type" value="Transcribed_RNA"/>
</dbReference>
<organism evidence="12">
    <name type="scientific">Tetraselmis sp. GSL018</name>
    <dbReference type="NCBI Taxonomy" id="582737"/>
    <lineage>
        <taxon>Eukaryota</taxon>
        <taxon>Viridiplantae</taxon>
        <taxon>Chlorophyta</taxon>
        <taxon>core chlorophytes</taxon>
        <taxon>Chlorodendrophyceae</taxon>
        <taxon>Chlorodendrales</taxon>
        <taxon>Chlorodendraceae</taxon>
        <taxon>Tetraselmis</taxon>
    </lineage>
</organism>
<sequence length="534" mass="57736">MAFTSEPSSGDMVGEVVVISSDSEVEIVEEVAGARHELPSCPICLNDILDPKEKAVVTPCFHVFCRSCLQRWLQQKNLCPLCKGRVRTYIYKILDDNQFSEKVLPPSPPRSPRMDPGNQWPHLSMRGLWTSRSAHPTGPRSSRAPNHNRVDRERAGPSRAESSISQPRPYYWRVQRGCHRLGTRGDTTAAAGQAAADPCALQHAPPQPPTPVQRALLFRRRVYAENMWAAGLADGAGPRAPVADDTVLQQRLREWIMRELKALLREEDVSFLTMYFMGLCASQGLPPSPSSGDNRAGLSSGRLLREYLERRERGEAALSNELLASMLPFLGSSSAHFWHELKCFALSGCPVPSYDAAVRYSGGRTAAAEPRASSLRAGPSAGGRPQAEQGAAGSSRAGLGVRAERAVRLDGEQRGGEEAAVGSGQAMAVEPSSRRERRSGNEGGCSAGSQDRAGPDPRGHPERKRKRSARHGSQRLASRSPVVGGAMQEGAGAIGGTLGRRRRERSPGLLMGAADDSDDRWEMWGADVGGAILS</sequence>
<evidence type="ECO:0000256" key="1">
    <source>
        <dbReference type="ARBA" id="ARBA00000900"/>
    </source>
</evidence>
<feature type="compositionally biased region" description="Basic residues" evidence="10">
    <location>
        <begin position="461"/>
        <end position="473"/>
    </location>
</feature>
<evidence type="ECO:0000256" key="8">
    <source>
        <dbReference type="ARBA" id="ARBA00023163"/>
    </source>
</evidence>
<evidence type="ECO:0000256" key="7">
    <source>
        <dbReference type="ARBA" id="ARBA00023015"/>
    </source>
</evidence>
<keyword evidence="7" id="KW-0805">Transcription regulation</keyword>
<dbReference type="GO" id="GO:0061630">
    <property type="term" value="F:ubiquitin protein ligase activity"/>
    <property type="evidence" value="ECO:0007669"/>
    <property type="project" value="UniProtKB-EC"/>
</dbReference>
<evidence type="ECO:0000259" key="11">
    <source>
        <dbReference type="PROSITE" id="PS50089"/>
    </source>
</evidence>
<feature type="domain" description="RING-type" evidence="11">
    <location>
        <begin position="41"/>
        <end position="83"/>
    </location>
</feature>
<comment type="catalytic activity">
    <reaction evidence="1">
        <text>S-ubiquitinyl-[E2 ubiquitin-conjugating enzyme]-L-cysteine + [acceptor protein]-L-lysine = [E2 ubiquitin-conjugating enzyme]-L-cysteine + N(6)-ubiquitinyl-[acceptor protein]-L-lysine.</text>
        <dbReference type="EC" id="2.3.2.27"/>
    </reaction>
</comment>
<dbReference type="Pfam" id="PF13639">
    <property type="entry name" value="zf-RING_2"/>
    <property type="match status" value="1"/>
</dbReference>
<evidence type="ECO:0000256" key="3">
    <source>
        <dbReference type="ARBA" id="ARBA00022679"/>
    </source>
</evidence>
<keyword evidence="6" id="KW-0862">Zinc</keyword>
<gene>
    <name evidence="12" type="ORF">TSPGSL018_21913</name>
</gene>
<dbReference type="SMART" id="SM00184">
    <property type="entry name" value="RING"/>
    <property type="match status" value="1"/>
</dbReference>
<dbReference type="Gene3D" id="3.30.40.10">
    <property type="entry name" value="Zinc/RING finger domain, C3HC4 (zinc finger)"/>
    <property type="match status" value="1"/>
</dbReference>
<dbReference type="GO" id="GO:0008270">
    <property type="term" value="F:zinc ion binding"/>
    <property type="evidence" value="ECO:0007669"/>
    <property type="project" value="UniProtKB-KW"/>
</dbReference>
<dbReference type="GO" id="GO:0000209">
    <property type="term" value="P:protein polyubiquitination"/>
    <property type="evidence" value="ECO:0007669"/>
    <property type="project" value="TreeGrafter"/>
</dbReference>
<dbReference type="PANTHER" id="PTHR46077">
    <property type="entry name" value="E3 UBIQUITIN-PROTEIN LIGASE TOPORS"/>
    <property type="match status" value="1"/>
</dbReference>
<reference evidence="12" key="1">
    <citation type="submission" date="2014-05" db="EMBL/GenBank/DDBJ databases">
        <title>The transcriptome of the halophilic microalga Tetraselmis sp. GSL018 isolated from the Great Salt Lake, Utah.</title>
        <authorList>
            <person name="Jinkerson R.E."/>
            <person name="D'Adamo S."/>
            <person name="Posewitz M.C."/>
        </authorList>
    </citation>
    <scope>NUCLEOTIDE SEQUENCE</scope>
    <source>
        <strain evidence="12">GSL018</strain>
    </source>
</reference>
<evidence type="ECO:0000256" key="10">
    <source>
        <dbReference type="SAM" id="MobiDB-lite"/>
    </source>
</evidence>
<feature type="compositionally biased region" description="Polar residues" evidence="10">
    <location>
        <begin position="130"/>
        <end position="145"/>
    </location>
</feature>
<dbReference type="InterPro" id="IPR013083">
    <property type="entry name" value="Znf_RING/FYVE/PHD"/>
</dbReference>
<name>A0A061RYT2_9CHLO</name>
<feature type="compositionally biased region" description="Basic and acidic residues" evidence="10">
    <location>
        <begin position="402"/>
        <end position="417"/>
    </location>
</feature>
<dbReference type="AlphaFoldDB" id="A0A061RYT2"/>
<accession>A0A061RYT2</accession>
<keyword evidence="4" id="KW-0479">Metal-binding</keyword>
<protein>
    <recommendedName>
        <fullName evidence="2">RING-type E3 ubiquitin transferase</fullName>
        <ecNumber evidence="2">2.3.2.27</ecNumber>
    </recommendedName>
</protein>
<dbReference type="GO" id="GO:0006513">
    <property type="term" value="P:protein monoubiquitination"/>
    <property type="evidence" value="ECO:0007669"/>
    <property type="project" value="TreeGrafter"/>
</dbReference>
<dbReference type="PROSITE" id="PS50089">
    <property type="entry name" value="ZF_RING_2"/>
    <property type="match status" value="1"/>
</dbReference>
<dbReference type="PROSITE" id="PS00518">
    <property type="entry name" value="ZF_RING_1"/>
    <property type="match status" value="1"/>
</dbReference>
<evidence type="ECO:0000313" key="12">
    <source>
        <dbReference type="EMBL" id="JAC75845.1"/>
    </source>
</evidence>
<dbReference type="InterPro" id="IPR001841">
    <property type="entry name" value="Znf_RING"/>
</dbReference>
<evidence type="ECO:0000256" key="5">
    <source>
        <dbReference type="ARBA" id="ARBA00022771"/>
    </source>
</evidence>
<feature type="region of interest" description="Disordered" evidence="10">
    <location>
        <begin position="365"/>
        <end position="515"/>
    </location>
</feature>
<feature type="region of interest" description="Disordered" evidence="10">
    <location>
        <begin position="101"/>
        <end position="166"/>
    </location>
</feature>
<evidence type="ECO:0000256" key="4">
    <source>
        <dbReference type="ARBA" id="ARBA00022723"/>
    </source>
</evidence>
<evidence type="ECO:0000256" key="2">
    <source>
        <dbReference type="ARBA" id="ARBA00012483"/>
    </source>
</evidence>
<dbReference type="InterPro" id="IPR017907">
    <property type="entry name" value="Znf_RING_CS"/>
</dbReference>